<dbReference type="EMBL" id="CP027231">
    <property type="protein sequence ID" value="AVM53709.1"/>
    <property type="molecule type" value="Genomic_DNA"/>
</dbReference>
<dbReference type="InterPro" id="IPR032295">
    <property type="entry name" value="DUF4842"/>
</dbReference>
<evidence type="ECO:0000313" key="3">
    <source>
        <dbReference type="EMBL" id="AVM53709.1"/>
    </source>
</evidence>
<organism evidence="3 4">
    <name type="scientific">Bacteroides zoogleoformans</name>
    <dbReference type="NCBI Taxonomy" id="28119"/>
    <lineage>
        <taxon>Bacteria</taxon>
        <taxon>Pseudomonadati</taxon>
        <taxon>Bacteroidota</taxon>
        <taxon>Bacteroidia</taxon>
        <taxon>Bacteroidales</taxon>
        <taxon>Bacteroidaceae</taxon>
        <taxon>Bacteroides</taxon>
    </lineage>
</organism>
<feature type="domain" description="DUF4842" evidence="2">
    <location>
        <begin position="673"/>
        <end position="715"/>
    </location>
</feature>
<accession>A0ABM6TA56</accession>
<evidence type="ECO:0000313" key="4">
    <source>
        <dbReference type="Proteomes" id="UP000238304"/>
    </source>
</evidence>
<dbReference type="Proteomes" id="UP000238304">
    <property type="component" value="Chromosome"/>
</dbReference>
<evidence type="ECO:0000259" key="2">
    <source>
        <dbReference type="Pfam" id="PF16130"/>
    </source>
</evidence>
<name>A0ABM6TA56_9BACE</name>
<gene>
    <name evidence="3" type="ORF">C4H11_13025</name>
</gene>
<dbReference type="Pfam" id="PF16130">
    <property type="entry name" value="DUF4842"/>
    <property type="match status" value="1"/>
</dbReference>
<feature type="chain" id="PRO_5046333871" description="DUF4842 domain-containing protein" evidence="1">
    <location>
        <begin position="25"/>
        <end position="724"/>
    </location>
</feature>
<keyword evidence="1" id="KW-0732">Signal</keyword>
<proteinExistence type="predicted"/>
<dbReference type="PROSITE" id="PS51257">
    <property type="entry name" value="PROKAR_LIPOPROTEIN"/>
    <property type="match status" value="1"/>
</dbReference>
<reference evidence="3 4" key="1">
    <citation type="submission" date="2018-02" db="EMBL/GenBank/DDBJ databases">
        <authorList>
            <person name="Holder M.E."/>
            <person name="Ajami N.J."/>
            <person name="Petrosino J.F."/>
        </authorList>
    </citation>
    <scope>NUCLEOTIDE SEQUENCE [LARGE SCALE GENOMIC DNA]</scope>
    <source>
        <strain evidence="3 4">ATCC 33285</strain>
    </source>
</reference>
<dbReference type="RefSeq" id="WP_106042627.1">
    <property type="nucleotide sequence ID" value="NZ_CP027231.1"/>
</dbReference>
<keyword evidence="4" id="KW-1185">Reference proteome</keyword>
<feature type="signal peptide" evidence="1">
    <location>
        <begin position="1"/>
        <end position="24"/>
    </location>
</feature>
<sequence>MRSKKMKISHILPILAIGGIFTFAGCESSNDVYNPDAIKEQAKKAFPVKDIDPNQTWETSSVCKASVSVNETAGEVYTIKVYTANPYNKNSKAALLATTTVKNENTASFEFDIPAALPYVYVMKVDSKGYSSVKVVWIENNKMTASFGGKNNIVGAVRTRAAAKVVNFTAPDASQFPTKEAVKQLSLQQTTGQIGTSGNYEIKASVSSINDWGKDVNMYVTENVTLSSLYIGQNSKLFVLPGATLTLTSSGYSLGQSGSVISVGEGAKFILKNGQLQASNSKIYNAGTIETEKLDVAGSGYVYNKGTLTVTNAVTVANTNSLLVNEGAMTALSFETQGSSSFYNSSTVTISGKSHLSSTNQKWENQGNFKTKTMEINASSSNLLNACKLYVEEEFRISTSSTTTNNAFNMDGGAYTECGSLYMDNASVVMGGKSFFYVKGTATYNYNLGGFYATAQDFAVLKIGKAVQNKPGQGNTIGYHGKLYVACNNHFENGLSGSVPYIIMEGDAQLTGADNANISIPSSGCNPGYNNKPDNGGGGNDTPATYAYAFEDMMKEVGDYDFNDVVLYVSVPYDKNGKRVIDVTLKAAGATKKLSVGLNHNGQKKVIFADVHEAMGVAAGTLVNTSTTTGSEKTETIEVESNFTLKEHGDFYITEGNIERHIPGFTANFKPGDAPYGICIASSNWKWPKERVVITEAYAGFGAWAQNATAEPTWYNDPIAGKVY</sequence>
<protein>
    <recommendedName>
        <fullName evidence="2">DUF4842 domain-containing protein</fullName>
    </recommendedName>
</protein>
<evidence type="ECO:0000256" key="1">
    <source>
        <dbReference type="SAM" id="SignalP"/>
    </source>
</evidence>